<gene>
    <name evidence="1" type="ORF">BDR25DRAFT_355368</name>
</gene>
<proteinExistence type="predicted"/>
<sequence length="198" mass="22187">MSFFCYGLTTCGVVWIAVVYVLVAKSTFALCALTVLTSLLLCYLVVAYMTSLALPASLLLALSLTFVVLLPVHTLSCPESTGRLLFFFLSISALLLTMLKVCLARKSRCVLDISSRRCLECTAKNCDLNRRSKDYDEAVAAADHRLRTLPVVKLLTPVRPLRQLFLAQRWVAYQKLYVLERNEDAAIEELNVLTLFLQ</sequence>
<keyword evidence="2" id="KW-1185">Reference proteome</keyword>
<protein>
    <submittedName>
        <fullName evidence="1">Uncharacterized protein</fullName>
    </submittedName>
</protein>
<organism evidence="1 2">
    <name type="scientific">Lindgomyces ingoldianus</name>
    <dbReference type="NCBI Taxonomy" id="673940"/>
    <lineage>
        <taxon>Eukaryota</taxon>
        <taxon>Fungi</taxon>
        <taxon>Dikarya</taxon>
        <taxon>Ascomycota</taxon>
        <taxon>Pezizomycotina</taxon>
        <taxon>Dothideomycetes</taxon>
        <taxon>Pleosporomycetidae</taxon>
        <taxon>Pleosporales</taxon>
        <taxon>Lindgomycetaceae</taxon>
        <taxon>Lindgomyces</taxon>
    </lineage>
</organism>
<name>A0ACB6QUK8_9PLEO</name>
<evidence type="ECO:0000313" key="1">
    <source>
        <dbReference type="EMBL" id="KAF2470258.1"/>
    </source>
</evidence>
<dbReference type="Proteomes" id="UP000799755">
    <property type="component" value="Unassembled WGS sequence"/>
</dbReference>
<reference evidence="1" key="1">
    <citation type="journal article" date="2020" name="Stud. Mycol.">
        <title>101 Dothideomycetes genomes: a test case for predicting lifestyles and emergence of pathogens.</title>
        <authorList>
            <person name="Haridas S."/>
            <person name="Albert R."/>
            <person name="Binder M."/>
            <person name="Bloem J."/>
            <person name="Labutti K."/>
            <person name="Salamov A."/>
            <person name="Andreopoulos B."/>
            <person name="Baker S."/>
            <person name="Barry K."/>
            <person name="Bills G."/>
            <person name="Bluhm B."/>
            <person name="Cannon C."/>
            <person name="Castanera R."/>
            <person name="Culley D."/>
            <person name="Daum C."/>
            <person name="Ezra D."/>
            <person name="Gonzalez J."/>
            <person name="Henrissat B."/>
            <person name="Kuo A."/>
            <person name="Liang C."/>
            <person name="Lipzen A."/>
            <person name="Lutzoni F."/>
            <person name="Magnuson J."/>
            <person name="Mondo S."/>
            <person name="Nolan M."/>
            <person name="Ohm R."/>
            <person name="Pangilinan J."/>
            <person name="Park H.-J."/>
            <person name="Ramirez L."/>
            <person name="Alfaro M."/>
            <person name="Sun H."/>
            <person name="Tritt A."/>
            <person name="Yoshinaga Y."/>
            <person name="Zwiers L.-H."/>
            <person name="Turgeon B."/>
            <person name="Goodwin S."/>
            <person name="Spatafora J."/>
            <person name="Crous P."/>
            <person name="Grigoriev I."/>
        </authorList>
    </citation>
    <scope>NUCLEOTIDE SEQUENCE</scope>
    <source>
        <strain evidence="1">ATCC 200398</strain>
    </source>
</reference>
<accession>A0ACB6QUK8</accession>
<evidence type="ECO:0000313" key="2">
    <source>
        <dbReference type="Proteomes" id="UP000799755"/>
    </source>
</evidence>
<dbReference type="EMBL" id="MU003508">
    <property type="protein sequence ID" value="KAF2470258.1"/>
    <property type="molecule type" value="Genomic_DNA"/>
</dbReference>
<comment type="caution">
    <text evidence="1">The sequence shown here is derived from an EMBL/GenBank/DDBJ whole genome shotgun (WGS) entry which is preliminary data.</text>
</comment>